<accession>A0ABT0DWI1</accession>
<keyword evidence="10" id="KW-1185">Reference proteome</keyword>
<comment type="similarity">
    <text evidence="1">Belongs to the N(4)/N(6)-methyltransferase family.</text>
</comment>
<protein>
    <recommendedName>
        <fullName evidence="2">site-specific DNA-methyltransferase (adenine-specific)</fullName>
        <ecNumber evidence="2">2.1.1.72</ecNumber>
    </recommendedName>
</protein>
<dbReference type="Proteomes" id="UP001203512">
    <property type="component" value="Unassembled WGS sequence"/>
</dbReference>
<sequence length="382" mass="40869">MTDAPYELDFMGRAWDRTGIAFDQKMWAAALRVLKPGGHLIAFSHARTYHRMTCAIEDAGFEIRDQIMWIYGSGFPKSRNLDGDREGWGTALKPAHEPIVLARKPLIGSVAANVAAHGTGAINIDGCRVPTDEKLRAGTGIIPVRHEPDVPRGRAGEASAGHRYSDRGATNFAATPGPRGGDARGRWPANVVHDGSDEVIAAFPDAPGQQGDLKSHANCRQSPNGIFGGMRPALDHPARRDSGTAARFFYCAKAGKADRDEGLDQFEPKEFVAFQTANGTSGKASSISEGRDTQYRNTHPTVKPTALMRWLVRLITPPAGVVLDPFMGSGSTGKAAMLEGFGFIGCELTADYMPIAAARIQHAAAMAEEEAAQGSLFAEASK</sequence>
<evidence type="ECO:0000256" key="2">
    <source>
        <dbReference type="ARBA" id="ARBA00011900"/>
    </source>
</evidence>
<dbReference type="InterPro" id="IPR029063">
    <property type="entry name" value="SAM-dependent_MTases_sf"/>
</dbReference>
<dbReference type="Pfam" id="PF01555">
    <property type="entry name" value="N6_N4_Mtase"/>
    <property type="match status" value="2"/>
</dbReference>
<feature type="compositionally biased region" description="Basic and acidic residues" evidence="7">
    <location>
        <begin position="144"/>
        <end position="155"/>
    </location>
</feature>
<evidence type="ECO:0000256" key="6">
    <source>
        <dbReference type="ARBA" id="ARBA00047942"/>
    </source>
</evidence>
<evidence type="ECO:0000259" key="8">
    <source>
        <dbReference type="Pfam" id="PF01555"/>
    </source>
</evidence>
<feature type="region of interest" description="Disordered" evidence="7">
    <location>
        <begin position="144"/>
        <end position="184"/>
    </location>
</feature>
<evidence type="ECO:0000256" key="5">
    <source>
        <dbReference type="ARBA" id="ARBA00022691"/>
    </source>
</evidence>
<comment type="caution">
    <text evidence="9">The sequence shown here is derived from an EMBL/GenBank/DDBJ whole genome shotgun (WGS) entry which is preliminary data.</text>
</comment>
<evidence type="ECO:0000313" key="10">
    <source>
        <dbReference type="Proteomes" id="UP001203512"/>
    </source>
</evidence>
<dbReference type="RefSeq" id="WP_247231089.1">
    <property type="nucleotide sequence ID" value="NZ_JALKHS010000006.1"/>
</dbReference>
<evidence type="ECO:0000256" key="3">
    <source>
        <dbReference type="ARBA" id="ARBA00022603"/>
    </source>
</evidence>
<dbReference type="InterPro" id="IPR002941">
    <property type="entry name" value="DNA_methylase_N4/N6"/>
</dbReference>
<dbReference type="InterPro" id="IPR002295">
    <property type="entry name" value="N4/N6-MTase_EcoPI_Mod-like"/>
</dbReference>
<reference evidence="9 10" key="1">
    <citation type="submission" date="2022-04" db="EMBL/GenBank/DDBJ databases">
        <authorList>
            <person name="Huq M.A."/>
        </authorList>
    </citation>
    <scope>NUCLEOTIDE SEQUENCE [LARGE SCALE GENOMIC DNA]</scope>
    <source>
        <strain evidence="9 10">MAH-33</strain>
    </source>
</reference>
<dbReference type="Gene3D" id="3.40.50.150">
    <property type="entry name" value="Vaccinia Virus protein VP39"/>
    <property type="match status" value="1"/>
</dbReference>
<name>A0ABT0DWI1_9SPHN</name>
<keyword evidence="3" id="KW-0489">Methyltransferase</keyword>
<evidence type="ECO:0000256" key="7">
    <source>
        <dbReference type="SAM" id="MobiDB-lite"/>
    </source>
</evidence>
<evidence type="ECO:0000256" key="4">
    <source>
        <dbReference type="ARBA" id="ARBA00022679"/>
    </source>
</evidence>
<evidence type="ECO:0000313" key="9">
    <source>
        <dbReference type="EMBL" id="MCK0531472.1"/>
    </source>
</evidence>
<dbReference type="SUPFAM" id="SSF53335">
    <property type="entry name" value="S-adenosyl-L-methionine-dependent methyltransferases"/>
    <property type="match status" value="1"/>
</dbReference>
<dbReference type="EC" id="2.1.1.72" evidence="2"/>
<gene>
    <name evidence="9" type="ORF">MU848_07730</name>
</gene>
<organism evidence="9 10">
    <name type="scientific">Sphingobium agri</name>
    <dbReference type="NCBI Taxonomy" id="2933566"/>
    <lineage>
        <taxon>Bacteria</taxon>
        <taxon>Pseudomonadati</taxon>
        <taxon>Pseudomonadota</taxon>
        <taxon>Alphaproteobacteria</taxon>
        <taxon>Sphingomonadales</taxon>
        <taxon>Sphingomonadaceae</taxon>
        <taxon>Sphingobium</taxon>
    </lineage>
</organism>
<comment type="catalytic activity">
    <reaction evidence="6">
        <text>a 2'-deoxyadenosine in DNA + S-adenosyl-L-methionine = an N(6)-methyl-2'-deoxyadenosine in DNA + S-adenosyl-L-homocysteine + H(+)</text>
        <dbReference type="Rhea" id="RHEA:15197"/>
        <dbReference type="Rhea" id="RHEA-COMP:12418"/>
        <dbReference type="Rhea" id="RHEA-COMP:12419"/>
        <dbReference type="ChEBI" id="CHEBI:15378"/>
        <dbReference type="ChEBI" id="CHEBI:57856"/>
        <dbReference type="ChEBI" id="CHEBI:59789"/>
        <dbReference type="ChEBI" id="CHEBI:90615"/>
        <dbReference type="ChEBI" id="CHEBI:90616"/>
        <dbReference type="EC" id="2.1.1.72"/>
    </reaction>
</comment>
<evidence type="ECO:0000256" key="1">
    <source>
        <dbReference type="ARBA" id="ARBA00006594"/>
    </source>
</evidence>
<dbReference type="EMBL" id="JALKHS010000006">
    <property type="protein sequence ID" value="MCK0531472.1"/>
    <property type="molecule type" value="Genomic_DNA"/>
</dbReference>
<feature type="domain" description="DNA methylase N-4/N-6" evidence="8">
    <location>
        <begin position="2"/>
        <end position="105"/>
    </location>
</feature>
<dbReference type="PRINTS" id="PR00506">
    <property type="entry name" value="D21N6MTFRASE"/>
</dbReference>
<keyword evidence="4" id="KW-0808">Transferase</keyword>
<feature type="domain" description="DNA methylase N-4/N-6" evidence="8">
    <location>
        <begin position="287"/>
        <end position="356"/>
    </location>
</feature>
<proteinExistence type="inferred from homology"/>
<keyword evidence="5" id="KW-0949">S-adenosyl-L-methionine</keyword>